<accession>A0A1Q9BZA3</accession>
<comment type="caution">
    <text evidence="2">The sequence shown here is derived from an EMBL/GenBank/DDBJ whole genome shotgun (WGS) entry which is preliminary data.</text>
</comment>
<dbReference type="Proteomes" id="UP000186817">
    <property type="component" value="Unassembled WGS sequence"/>
</dbReference>
<evidence type="ECO:0000313" key="2">
    <source>
        <dbReference type="EMBL" id="OLP76004.1"/>
    </source>
</evidence>
<dbReference type="EMBL" id="LSRX01002173">
    <property type="protein sequence ID" value="OLP76004.1"/>
    <property type="molecule type" value="Genomic_DNA"/>
</dbReference>
<feature type="region of interest" description="Disordered" evidence="1">
    <location>
        <begin position="428"/>
        <end position="460"/>
    </location>
</feature>
<gene>
    <name evidence="2" type="ORF">AK812_SmicGene44116</name>
</gene>
<dbReference type="OrthoDB" id="412295at2759"/>
<reference evidence="2 3" key="1">
    <citation type="submission" date="2016-02" db="EMBL/GenBank/DDBJ databases">
        <title>Genome analysis of coral dinoflagellate symbionts highlights evolutionary adaptations to a symbiotic lifestyle.</title>
        <authorList>
            <person name="Aranda M."/>
            <person name="Li Y."/>
            <person name="Liew Y.J."/>
            <person name="Baumgarten S."/>
            <person name="Simakov O."/>
            <person name="Wilson M."/>
            <person name="Piel J."/>
            <person name="Ashoor H."/>
            <person name="Bougouffa S."/>
            <person name="Bajic V.B."/>
            <person name="Ryu T."/>
            <person name="Ravasi T."/>
            <person name="Bayer T."/>
            <person name="Micklem G."/>
            <person name="Kim H."/>
            <person name="Bhak J."/>
            <person name="Lajeunesse T.C."/>
            <person name="Voolstra C.R."/>
        </authorList>
    </citation>
    <scope>NUCLEOTIDE SEQUENCE [LARGE SCALE GENOMIC DNA]</scope>
    <source>
        <strain evidence="2 3">CCMP2467</strain>
    </source>
</reference>
<name>A0A1Q9BZA3_SYMMI</name>
<feature type="compositionally biased region" description="Basic and acidic residues" evidence="1">
    <location>
        <begin position="437"/>
        <end position="458"/>
    </location>
</feature>
<sequence length="693" mass="76213">MPLCRQCKTSYVQNDFKKFWQKNHKDTHRVHKSLANKMPGFITADVGPGGEAECMGLDEQRWAVEHRTSLCEAPMEVFLEEVALSQLRAGEGICRKDGSLHKFGRLQTVKQSPVRPAWALELSLREVCKELVQGIRDEVDHIVEDLQNASFAESCAQRVVKRVEADILGCCADSCGWNSKTCVWWPFFSRTQRAQWEGECCAEQNILEGSERERMCDATLTKEQKEKLPRYSMNKDINGALIGQDRLVWMPSGVPHDRKDRAVSGDTVSNNFLLNSDVSARQGIHDKWWQDGVPATESSLLQHHYGEHGQRGLRSHSAELSKCLEPFKAMSVAQELAGKWMMIPALYFPTECGTPEAEGQGPDDLGEACMAFKQNAKGDPVCFDVNKKASQTEWGKVWHFASVITKDSADRLKTMRTLVFLKQQDQSDPLLEDPEVPEQHAEVRRRQDHRRGGCRREGGALPSCGVPKQEEVLPRGSIAVERRAESGCGAKHVPAASSDVATLSELDGGQIGGVAELRFEIDTVQELQTELHASSGCIDACFGDSARSAGHRRFEFRRSATAPSALPTTASRSVATLQGCDNALRHGGRYVMAAAGWHHARCVLAGNGASNRIRCRATQPRCTSPPVGSNFRSVREGMGNGDPCANEMAGGRASNAQTMGRRQRAAPAAWESLASAQPLVAHTGQHISCGTSI</sequence>
<protein>
    <submittedName>
        <fullName evidence="2">Uncharacterized protein</fullName>
    </submittedName>
</protein>
<evidence type="ECO:0000313" key="3">
    <source>
        <dbReference type="Proteomes" id="UP000186817"/>
    </source>
</evidence>
<keyword evidence="3" id="KW-1185">Reference proteome</keyword>
<evidence type="ECO:0000256" key="1">
    <source>
        <dbReference type="SAM" id="MobiDB-lite"/>
    </source>
</evidence>
<proteinExistence type="predicted"/>
<organism evidence="2 3">
    <name type="scientific">Symbiodinium microadriaticum</name>
    <name type="common">Dinoflagellate</name>
    <name type="synonym">Zooxanthella microadriatica</name>
    <dbReference type="NCBI Taxonomy" id="2951"/>
    <lineage>
        <taxon>Eukaryota</taxon>
        <taxon>Sar</taxon>
        <taxon>Alveolata</taxon>
        <taxon>Dinophyceae</taxon>
        <taxon>Suessiales</taxon>
        <taxon>Symbiodiniaceae</taxon>
        <taxon>Symbiodinium</taxon>
    </lineage>
</organism>
<dbReference type="AlphaFoldDB" id="A0A1Q9BZA3"/>